<organism evidence="2 3">
    <name type="scientific">Goekera deserti</name>
    <dbReference type="NCBI Taxonomy" id="2497753"/>
    <lineage>
        <taxon>Bacteria</taxon>
        <taxon>Bacillati</taxon>
        <taxon>Actinomycetota</taxon>
        <taxon>Actinomycetes</taxon>
        <taxon>Geodermatophilales</taxon>
        <taxon>Geodermatophilaceae</taxon>
        <taxon>Goekera</taxon>
    </lineage>
</organism>
<proteinExistence type="predicted"/>
<dbReference type="AlphaFoldDB" id="A0A7K3WEQ3"/>
<accession>A0A7K3WEQ3</accession>
<feature type="compositionally biased region" description="Low complexity" evidence="1">
    <location>
        <begin position="258"/>
        <end position="268"/>
    </location>
</feature>
<sequence>MAEALDPNGSTRVTAAAVNAIVGDPVLAGVLRAQGFDIDSVVKANAQIDSIQEVAAEAIRVFAPLGWAPSGAMSIPDYTEALRVFATDGPEAAEQILLAAWDSEHRLRRPIKQISVLGLPDKQLHDPFRRRSRLLSKAFDHHQAGAYEASIPILLAQIEGFVVDVADGKLFFSRRDGKKADVIDSATIATMDESLQVVRDLYSAGMDYTDSTGGMSRHGALHGRELGYDTRINSVKAFVLLQALVEWAQPRMGAKIAARQSEQEAASAGSDEVDERGRRLDQREFGPTRESLRWLAICQMGVFRNTGHYDVNRLAIVESSFLRKGLPAKHGIEMHVSSDGQAWWAWRRTVSGWCLGIGAVGPDPLAQWFYDAGAPPAAGPDEAPEAWGGAAHALLPNW</sequence>
<evidence type="ECO:0000313" key="2">
    <source>
        <dbReference type="EMBL" id="NEL54389.1"/>
    </source>
</evidence>
<name>A0A7K3WEQ3_9ACTN</name>
<evidence type="ECO:0000313" key="3">
    <source>
        <dbReference type="Proteomes" id="UP000470470"/>
    </source>
</evidence>
<dbReference type="RefSeq" id="WP_152727581.1">
    <property type="nucleotide sequence ID" value="NZ_JAABOZ010000001.1"/>
</dbReference>
<keyword evidence="3" id="KW-1185">Reference proteome</keyword>
<feature type="region of interest" description="Disordered" evidence="1">
    <location>
        <begin position="258"/>
        <end position="282"/>
    </location>
</feature>
<gene>
    <name evidence="2" type="ORF">G1H19_10285</name>
</gene>
<protein>
    <submittedName>
        <fullName evidence="2">Uncharacterized protein</fullName>
    </submittedName>
</protein>
<comment type="caution">
    <text evidence="2">The sequence shown here is derived from an EMBL/GenBank/DDBJ whole genome shotgun (WGS) entry which is preliminary data.</text>
</comment>
<reference evidence="2 3" key="1">
    <citation type="submission" date="2020-02" db="EMBL/GenBank/DDBJ databases">
        <title>The whole genome sequence of CPCC 205119.</title>
        <authorList>
            <person name="Jiang Z."/>
        </authorList>
    </citation>
    <scope>NUCLEOTIDE SEQUENCE [LARGE SCALE GENOMIC DNA]</scope>
    <source>
        <strain evidence="2 3">CPCC 205119</strain>
    </source>
</reference>
<evidence type="ECO:0000256" key="1">
    <source>
        <dbReference type="SAM" id="MobiDB-lite"/>
    </source>
</evidence>
<dbReference type="Proteomes" id="UP000470470">
    <property type="component" value="Unassembled WGS sequence"/>
</dbReference>
<dbReference type="EMBL" id="JAAGWK010000012">
    <property type="protein sequence ID" value="NEL54389.1"/>
    <property type="molecule type" value="Genomic_DNA"/>
</dbReference>